<dbReference type="PROSITE" id="PS50297">
    <property type="entry name" value="ANK_REP_REGION"/>
    <property type="match status" value="1"/>
</dbReference>
<evidence type="ECO:0000313" key="11">
    <source>
        <dbReference type="Proteomes" id="UP000283210"/>
    </source>
</evidence>
<dbReference type="Pfam" id="PF16746">
    <property type="entry name" value="BAR_3"/>
    <property type="match status" value="1"/>
</dbReference>
<dbReference type="SUPFAM" id="SSF57863">
    <property type="entry name" value="ArfGap/RecO-like zinc finger"/>
    <property type="match status" value="1"/>
</dbReference>
<proteinExistence type="predicted"/>
<dbReference type="Gene3D" id="1.20.1270.60">
    <property type="entry name" value="Arfaptin homology (AH) domain/BAR domain"/>
    <property type="match status" value="1"/>
</dbReference>
<dbReference type="CDD" id="cd08835">
    <property type="entry name" value="ArfGap_ACAP"/>
    <property type="match status" value="1"/>
</dbReference>
<dbReference type="InterPro" id="IPR011993">
    <property type="entry name" value="PH-like_dom_sf"/>
</dbReference>
<dbReference type="Proteomes" id="UP000283210">
    <property type="component" value="Chromosome 13"/>
</dbReference>
<dbReference type="SUPFAM" id="SSF50729">
    <property type="entry name" value="PH domain-like"/>
    <property type="match status" value="1"/>
</dbReference>
<dbReference type="PANTHER" id="PTHR23180:SF402">
    <property type="entry name" value="ARF-GAP WITH COILED-COIL, ANK REPEAT AND PH DOMAIN-CONTAINING PROTEIN"/>
    <property type="match status" value="1"/>
</dbReference>
<dbReference type="OrthoDB" id="10070851at2759"/>
<reference evidence="10 11" key="2">
    <citation type="submission" date="2019-01" db="EMBL/GenBank/DDBJ databases">
        <title>A chromosome length genome reference of the Java medaka (oryzias javanicus).</title>
        <authorList>
            <person name="Herpin A."/>
            <person name="Takehana Y."/>
            <person name="Naruse K."/>
            <person name="Ansai S."/>
            <person name="Kawaguchi M."/>
        </authorList>
    </citation>
    <scope>NUCLEOTIDE SEQUENCE [LARGE SCALE GENOMIC DNA]</scope>
    <source>
        <strain evidence="10">RS831</strain>
        <tissue evidence="10">Whole body</tissue>
    </source>
</reference>
<dbReference type="GO" id="GO:0008270">
    <property type="term" value="F:zinc ion binding"/>
    <property type="evidence" value="ECO:0007669"/>
    <property type="project" value="UniProtKB-KW"/>
</dbReference>
<dbReference type="InterPro" id="IPR027267">
    <property type="entry name" value="AH/BAR_dom_sf"/>
</dbReference>
<evidence type="ECO:0000256" key="3">
    <source>
        <dbReference type="ARBA" id="ARBA00022833"/>
    </source>
</evidence>
<keyword evidence="2 6" id="KW-0863">Zinc-finger</keyword>
<dbReference type="GO" id="GO:0010008">
    <property type="term" value="C:endosome membrane"/>
    <property type="evidence" value="ECO:0007669"/>
    <property type="project" value="UniProtKB-SubCell"/>
</dbReference>
<comment type="domain">
    <text evidence="7">PH domain binds phospholipids including phosphatidic acid, phosphatidylinositol 3-phosphate, phosphatidylinositol 3,5-bisphosphate (PIP2) and phosphatidylinositol 3,4,5-trisphosphate (PIP3). May mediate protein binding to PIP2 or PIP3 containing membranes.</text>
</comment>
<dbReference type="Pfam" id="PF00169">
    <property type="entry name" value="PH"/>
    <property type="match status" value="1"/>
</dbReference>
<comment type="subcellular location">
    <subcellularLocation>
        <location evidence="7">Endosome membrane</location>
        <topology evidence="7">Peripheral membrane protein</topology>
    </subcellularLocation>
</comment>
<keyword evidence="7" id="KW-0343">GTPase activation</keyword>
<keyword evidence="7" id="KW-0967">Endosome</keyword>
<dbReference type="SMART" id="SM00248">
    <property type="entry name" value="ANK"/>
    <property type="match status" value="3"/>
</dbReference>
<evidence type="ECO:0000313" key="10">
    <source>
        <dbReference type="EMBL" id="RVE65367.1"/>
    </source>
</evidence>
<keyword evidence="1 7" id="KW-0479">Metal-binding</keyword>
<reference evidence="10 11" key="1">
    <citation type="submission" date="2018-11" db="EMBL/GenBank/DDBJ databases">
        <authorList>
            <person name="Lopez-Roques C."/>
            <person name="Donnadieu C."/>
            <person name="Bouchez O."/>
            <person name="Klopp C."/>
            <person name="Cabau C."/>
            <person name="Zahm M."/>
        </authorList>
    </citation>
    <scope>NUCLEOTIDE SEQUENCE [LARGE SCALE GENOMIC DNA]</scope>
    <source>
        <strain evidence="10">RS831</strain>
        <tissue evidence="10">Whole body</tissue>
    </source>
</reference>
<feature type="repeat" description="ANK" evidence="5">
    <location>
        <begin position="537"/>
        <end position="573"/>
    </location>
</feature>
<dbReference type="InterPro" id="IPR038508">
    <property type="entry name" value="ArfGAP_dom_sf"/>
</dbReference>
<keyword evidence="11" id="KW-1185">Reference proteome</keyword>
<dbReference type="FunFam" id="1.10.220.150:FF:000007">
    <property type="entry name" value="Arf-GAP with coiled-coil, ANK repeat and PH domain-containing protein 2"/>
    <property type="match status" value="1"/>
</dbReference>
<accession>A0A3S2MRH8</accession>
<dbReference type="SUPFAM" id="SSF103657">
    <property type="entry name" value="BAR/IMD domain-like"/>
    <property type="match status" value="1"/>
</dbReference>
<evidence type="ECO:0000256" key="1">
    <source>
        <dbReference type="ARBA" id="ARBA00022723"/>
    </source>
</evidence>
<dbReference type="InterPro" id="IPR001164">
    <property type="entry name" value="ArfGAP_dom"/>
</dbReference>
<protein>
    <recommendedName>
        <fullName evidence="7">Arf-GAP with coiled-coil, ANK repeat and PH domain-containing protein</fullName>
        <shortName evidence="7">Cnt-b</shortName>
    </recommendedName>
    <alternativeName>
        <fullName evidence="7">Centaurin-beta</fullName>
    </alternativeName>
</protein>
<dbReference type="PRINTS" id="PR00405">
    <property type="entry name" value="REVINTRACTNG"/>
</dbReference>
<dbReference type="AlphaFoldDB" id="A0A3S2MRH8"/>
<gene>
    <name evidence="10" type="ORF">OJAV_G00135180</name>
</gene>
<dbReference type="CDD" id="cd13250">
    <property type="entry name" value="PH_ACAP"/>
    <property type="match status" value="1"/>
</dbReference>
<evidence type="ECO:0000256" key="5">
    <source>
        <dbReference type="PROSITE-ProRule" id="PRU00023"/>
    </source>
</evidence>
<feature type="domain" description="PH" evidence="8">
    <location>
        <begin position="245"/>
        <end position="340"/>
    </location>
</feature>
<dbReference type="GO" id="GO:0005096">
    <property type="term" value="F:GTPase activator activity"/>
    <property type="evidence" value="ECO:0007669"/>
    <property type="project" value="UniProtKB-KW"/>
</dbReference>
<dbReference type="Pfam" id="PF01412">
    <property type="entry name" value="ArfGap"/>
    <property type="match status" value="1"/>
</dbReference>
<dbReference type="SMART" id="SM00105">
    <property type="entry name" value="ArfGap"/>
    <property type="match status" value="1"/>
</dbReference>
<dbReference type="EMBL" id="CM012449">
    <property type="protein sequence ID" value="RVE65367.1"/>
    <property type="molecule type" value="Genomic_DNA"/>
</dbReference>
<keyword evidence="4 5" id="KW-0040">ANK repeat</keyword>
<comment type="activity regulation">
    <text evidence="7">GAP activity stimulated by phosphatidylinositol 4,5-bisphosphate (PIP2) and phosphatidic acid.</text>
</comment>
<dbReference type="PROSITE" id="PS50088">
    <property type="entry name" value="ANK_REPEAT"/>
    <property type="match status" value="2"/>
</dbReference>
<evidence type="ECO:0000256" key="2">
    <source>
        <dbReference type="ARBA" id="ARBA00022771"/>
    </source>
</evidence>
<evidence type="ECO:0000256" key="7">
    <source>
        <dbReference type="RuleBase" id="RU369028"/>
    </source>
</evidence>
<dbReference type="PROSITE" id="PS50003">
    <property type="entry name" value="PH_DOMAIN"/>
    <property type="match status" value="1"/>
</dbReference>
<dbReference type="InterPro" id="IPR037278">
    <property type="entry name" value="ARFGAP/RecO"/>
</dbReference>
<dbReference type="SUPFAM" id="SSF48403">
    <property type="entry name" value="Ankyrin repeat"/>
    <property type="match status" value="1"/>
</dbReference>
<dbReference type="InterPro" id="IPR036770">
    <property type="entry name" value="Ankyrin_rpt-contain_sf"/>
</dbReference>
<evidence type="ECO:0000256" key="4">
    <source>
        <dbReference type="ARBA" id="ARBA00023043"/>
    </source>
</evidence>
<feature type="repeat" description="ANK" evidence="5">
    <location>
        <begin position="574"/>
        <end position="606"/>
    </location>
</feature>
<evidence type="ECO:0000256" key="6">
    <source>
        <dbReference type="PROSITE-ProRule" id="PRU00288"/>
    </source>
</evidence>
<evidence type="ECO:0000259" key="9">
    <source>
        <dbReference type="PROSITE" id="PS50115"/>
    </source>
</evidence>
<name>A0A3S2MRH8_ORYJA</name>
<dbReference type="PANTHER" id="PTHR23180">
    <property type="entry name" value="CENTAURIN/ARF"/>
    <property type="match status" value="1"/>
</dbReference>
<dbReference type="InterPro" id="IPR002110">
    <property type="entry name" value="Ankyrin_rpt"/>
</dbReference>
<feature type="domain" description="Arf-GAP" evidence="9">
    <location>
        <begin position="376"/>
        <end position="488"/>
    </location>
</feature>
<dbReference type="InterPro" id="IPR001849">
    <property type="entry name" value="PH_domain"/>
</dbReference>
<keyword evidence="7" id="KW-0677">Repeat</keyword>
<comment type="domain">
    <text evidence="7">The BAR domain mediates homodimerization, it can neither bind membrane nor impart curvature, but instead requires the neighboring PH domain to achieve these functions.</text>
</comment>
<sequence length="658" mass="73409">MDTLLDFEECVRDSPEFRLALDQFEATFLWWRRSCKRRQAYKAANQLFLSGLAELSTNHKREGVVTSCLDQFQQGLQEALSFHSMLLDQTQRAIGQQLSSLCSQFLPQLAETRKEFVRIGENLETAALKNAQVSRHRAADAERTGHLLLATRKCYQHFALDYCLQLNTFKIQQKVDILNSVFSFVQAQSTFFHQGFDLLRDLEPSMKTMAVQLSQLSADCSAKKKELENQHSWCSRGYAPAPPERPRPAGYLFKRSRRRPKTWRRCWFTIRDNQLIYRRSHKEEPAVLFEDLRLCAVKPLEHGDRRFCFELLSVQRCCALQADSEQLKRAWLAACRAASTWPTDGGQRSPPLLCGGSPLPTPSPATGGAGRGSWGPGNKQCCDCGEAEPRWASVNLGVTMCIECSGIHRSLGVHLSKVRSLTLDSWEAEQLKLLCILGNEVMNRIYEARCSELQRLRPGPSSPRSEKEAWIREKYVEKRFVPRGGSDGAVSAASPDETQRDEAGRRLYRASVEGDLVAMVTALAQGAEVNGSISEEEGRTALIGAAAGVRRSRVASACEFLLQNGANVNHRDLRGRGALHTAATAGHTGQVCLLLKRGANQYAVDERGQDPLAIAVETAHADIVTLLRMARMNEEMRDSEGAFGAPVSPAFQPSLFYT</sequence>
<dbReference type="Gene3D" id="1.10.220.150">
    <property type="entry name" value="Arf GTPase activating protein"/>
    <property type="match status" value="1"/>
</dbReference>
<dbReference type="PROSITE" id="PS50115">
    <property type="entry name" value="ARFGAP"/>
    <property type="match status" value="1"/>
</dbReference>
<organism evidence="10 11">
    <name type="scientific">Oryzias javanicus</name>
    <name type="common">Javanese ricefish</name>
    <name type="synonym">Aplocheilus javanicus</name>
    <dbReference type="NCBI Taxonomy" id="123683"/>
    <lineage>
        <taxon>Eukaryota</taxon>
        <taxon>Metazoa</taxon>
        <taxon>Chordata</taxon>
        <taxon>Craniata</taxon>
        <taxon>Vertebrata</taxon>
        <taxon>Euteleostomi</taxon>
        <taxon>Actinopterygii</taxon>
        <taxon>Neopterygii</taxon>
        <taxon>Teleostei</taxon>
        <taxon>Neoteleostei</taxon>
        <taxon>Acanthomorphata</taxon>
        <taxon>Ovalentaria</taxon>
        <taxon>Atherinomorphae</taxon>
        <taxon>Beloniformes</taxon>
        <taxon>Adrianichthyidae</taxon>
        <taxon>Oryziinae</taxon>
        <taxon>Oryzias</taxon>
    </lineage>
</organism>
<dbReference type="InterPro" id="IPR045258">
    <property type="entry name" value="ACAP1/2/3-like"/>
</dbReference>
<dbReference type="SMART" id="SM00233">
    <property type="entry name" value="PH"/>
    <property type="match status" value="1"/>
</dbReference>
<evidence type="ECO:0000259" key="8">
    <source>
        <dbReference type="PROSITE" id="PS50003"/>
    </source>
</evidence>
<dbReference type="Pfam" id="PF12796">
    <property type="entry name" value="Ank_2"/>
    <property type="match status" value="1"/>
</dbReference>
<dbReference type="InterPro" id="IPR004148">
    <property type="entry name" value="BAR_dom"/>
</dbReference>
<dbReference type="Gene3D" id="2.30.29.30">
    <property type="entry name" value="Pleckstrin-homology domain (PH domain)/Phosphotyrosine-binding domain (PTB)"/>
    <property type="match status" value="1"/>
</dbReference>
<comment type="function">
    <text evidence="7">GTPase-activating protein for the ADP ribosylation factor family.</text>
</comment>
<dbReference type="Gene3D" id="1.25.40.20">
    <property type="entry name" value="Ankyrin repeat-containing domain"/>
    <property type="match status" value="1"/>
</dbReference>
<keyword evidence="3 7" id="KW-0862">Zinc</keyword>